<feature type="transmembrane region" description="Helical" evidence="7">
    <location>
        <begin position="293"/>
        <end position="310"/>
    </location>
</feature>
<dbReference type="InterPro" id="IPR010290">
    <property type="entry name" value="TM_effector"/>
</dbReference>
<evidence type="ECO:0000256" key="5">
    <source>
        <dbReference type="ARBA" id="ARBA00022989"/>
    </source>
</evidence>
<keyword evidence="3" id="KW-1003">Cell membrane</keyword>
<dbReference type="SUPFAM" id="SSF103473">
    <property type="entry name" value="MFS general substrate transporter"/>
    <property type="match status" value="1"/>
</dbReference>
<dbReference type="PROSITE" id="PS50850">
    <property type="entry name" value="MFS"/>
    <property type="match status" value="1"/>
</dbReference>
<dbReference type="GO" id="GO:0005886">
    <property type="term" value="C:plasma membrane"/>
    <property type="evidence" value="ECO:0007669"/>
    <property type="project" value="UniProtKB-SubCell"/>
</dbReference>
<dbReference type="Pfam" id="PF05977">
    <property type="entry name" value="MFS_3"/>
    <property type="match status" value="1"/>
</dbReference>
<protein>
    <submittedName>
        <fullName evidence="9">MFS transporter</fullName>
    </submittedName>
</protein>
<dbReference type="PANTHER" id="PTHR23513">
    <property type="entry name" value="INTEGRAL MEMBRANE EFFLUX PROTEIN-RELATED"/>
    <property type="match status" value="1"/>
</dbReference>
<evidence type="ECO:0000313" key="9">
    <source>
        <dbReference type="EMBL" id="MCD9878891.1"/>
    </source>
</evidence>
<feature type="transmembrane region" description="Helical" evidence="7">
    <location>
        <begin position="162"/>
        <end position="183"/>
    </location>
</feature>
<gene>
    <name evidence="9" type="ORF">LJ657_35865</name>
</gene>
<name>A0A9Q3Z847_9ACTN</name>
<dbReference type="Proteomes" id="UP001108029">
    <property type="component" value="Unassembled WGS sequence"/>
</dbReference>
<feature type="transmembrane region" description="Helical" evidence="7">
    <location>
        <begin position="39"/>
        <end position="63"/>
    </location>
</feature>
<evidence type="ECO:0000256" key="1">
    <source>
        <dbReference type="ARBA" id="ARBA00004651"/>
    </source>
</evidence>
<accession>A0A9Q3Z847</accession>
<dbReference type="Gene3D" id="1.20.1250.20">
    <property type="entry name" value="MFS general substrate transporter like domains"/>
    <property type="match status" value="1"/>
</dbReference>
<evidence type="ECO:0000256" key="7">
    <source>
        <dbReference type="SAM" id="Phobius"/>
    </source>
</evidence>
<evidence type="ECO:0000256" key="2">
    <source>
        <dbReference type="ARBA" id="ARBA00022448"/>
    </source>
</evidence>
<feature type="transmembrane region" description="Helical" evidence="7">
    <location>
        <begin position="226"/>
        <end position="250"/>
    </location>
</feature>
<dbReference type="CDD" id="cd06173">
    <property type="entry name" value="MFS_MefA_like"/>
    <property type="match status" value="1"/>
</dbReference>
<dbReference type="PANTHER" id="PTHR23513:SF6">
    <property type="entry name" value="MAJOR FACILITATOR SUPERFAMILY ASSOCIATED DOMAIN-CONTAINING PROTEIN"/>
    <property type="match status" value="1"/>
</dbReference>
<feature type="transmembrane region" description="Helical" evidence="7">
    <location>
        <begin position="137"/>
        <end position="156"/>
    </location>
</feature>
<organism evidence="9 10">
    <name type="scientific">Streptomyces guryensis</name>
    <dbReference type="NCBI Taxonomy" id="2886947"/>
    <lineage>
        <taxon>Bacteria</taxon>
        <taxon>Bacillati</taxon>
        <taxon>Actinomycetota</taxon>
        <taxon>Actinomycetes</taxon>
        <taxon>Kitasatosporales</taxon>
        <taxon>Streptomycetaceae</taxon>
        <taxon>Streptomyces</taxon>
    </lineage>
</organism>
<feature type="domain" description="Major facilitator superfamily (MFS) profile" evidence="8">
    <location>
        <begin position="228"/>
        <end position="418"/>
    </location>
</feature>
<comment type="caution">
    <text evidence="9">The sequence shown here is derived from an EMBL/GenBank/DDBJ whole genome shotgun (WGS) entry which is preliminary data.</text>
</comment>
<dbReference type="InterPro" id="IPR020846">
    <property type="entry name" value="MFS_dom"/>
</dbReference>
<keyword evidence="6 7" id="KW-0472">Membrane</keyword>
<feature type="transmembrane region" description="Helical" evidence="7">
    <location>
        <begin position="262"/>
        <end position="281"/>
    </location>
</feature>
<dbReference type="EMBL" id="JAJSBI010000024">
    <property type="protein sequence ID" value="MCD9878891.1"/>
    <property type="molecule type" value="Genomic_DNA"/>
</dbReference>
<feature type="transmembrane region" description="Helical" evidence="7">
    <location>
        <begin position="12"/>
        <end position="33"/>
    </location>
</feature>
<comment type="subcellular location">
    <subcellularLocation>
        <location evidence="1">Cell membrane</location>
        <topology evidence="1">Multi-pass membrane protein</topology>
    </subcellularLocation>
</comment>
<sequence>MLRIRDYRFLASGQLLSSLGDWFLLLSVPYYVLDLTGSAMASGFSLAAGTIPALLLGPVAGALVDRWNRLRVMVTADLVRMMAVSLMLWVDSPDKVWLIYVALVLESSLSQLFNPASAALLPGLVGRGDDLHSANSLSALIVGAIRLVGGPLGGAVYGSLGFTAVVAFDAISYACSALCLSLIRHRPRTAESRSTEASRRTGTGRAQVRRLVGDIRAGAEQVRHSTWLAALLAAGALFQAATSAVNVGLVPYMNQVLHASPQLLGLLFGAFGAGFLLGVPLSRALIGRLSDRTVLVGSLMALAVTFAATFNTPVIGWSAVLFLTIGTPMVCFTITSGTFVARHTPDAVLGRVSATSGFVQAAASLLGMVVGSLLSETLGVVAMLNLCCVTVALAAGTALLMPRRQPAIPEEVPLGEAA</sequence>
<evidence type="ECO:0000256" key="6">
    <source>
        <dbReference type="ARBA" id="ARBA00023136"/>
    </source>
</evidence>
<keyword evidence="5 7" id="KW-1133">Transmembrane helix</keyword>
<reference evidence="9" key="1">
    <citation type="submission" date="2021-12" db="EMBL/GenBank/DDBJ databases">
        <authorList>
            <person name="Lee J.-H."/>
            <person name="Kim S.-B."/>
        </authorList>
    </citation>
    <scope>NUCLEOTIDE SEQUENCE</scope>
    <source>
        <strain evidence="9">NR30</strain>
    </source>
</reference>
<feature type="transmembrane region" description="Helical" evidence="7">
    <location>
        <begin position="352"/>
        <end position="374"/>
    </location>
</feature>
<feature type="transmembrane region" description="Helical" evidence="7">
    <location>
        <begin position="380"/>
        <end position="401"/>
    </location>
</feature>
<evidence type="ECO:0000313" key="10">
    <source>
        <dbReference type="Proteomes" id="UP001108029"/>
    </source>
</evidence>
<dbReference type="GO" id="GO:0022857">
    <property type="term" value="F:transmembrane transporter activity"/>
    <property type="evidence" value="ECO:0007669"/>
    <property type="project" value="InterPro"/>
</dbReference>
<keyword evidence="10" id="KW-1185">Reference proteome</keyword>
<dbReference type="AlphaFoldDB" id="A0A9Q3Z847"/>
<keyword evidence="2" id="KW-0813">Transport</keyword>
<evidence type="ECO:0000259" key="8">
    <source>
        <dbReference type="PROSITE" id="PS50850"/>
    </source>
</evidence>
<keyword evidence="4 7" id="KW-0812">Transmembrane</keyword>
<feature type="transmembrane region" description="Helical" evidence="7">
    <location>
        <begin position="316"/>
        <end position="340"/>
    </location>
</feature>
<dbReference type="InterPro" id="IPR036259">
    <property type="entry name" value="MFS_trans_sf"/>
</dbReference>
<proteinExistence type="predicted"/>
<evidence type="ECO:0000256" key="4">
    <source>
        <dbReference type="ARBA" id="ARBA00022692"/>
    </source>
</evidence>
<evidence type="ECO:0000256" key="3">
    <source>
        <dbReference type="ARBA" id="ARBA00022475"/>
    </source>
</evidence>